<organism evidence="2 3">
    <name type="scientific">Phytophthora lilii</name>
    <dbReference type="NCBI Taxonomy" id="2077276"/>
    <lineage>
        <taxon>Eukaryota</taxon>
        <taxon>Sar</taxon>
        <taxon>Stramenopiles</taxon>
        <taxon>Oomycota</taxon>
        <taxon>Peronosporomycetes</taxon>
        <taxon>Peronosporales</taxon>
        <taxon>Peronosporaceae</taxon>
        <taxon>Phytophthora</taxon>
    </lineage>
</organism>
<feature type="compositionally biased region" description="Basic and acidic residues" evidence="1">
    <location>
        <begin position="79"/>
        <end position="104"/>
    </location>
</feature>
<evidence type="ECO:0000256" key="1">
    <source>
        <dbReference type="SAM" id="MobiDB-lite"/>
    </source>
</evidence>
<feature type="region of interest" description="Disordered" evidence="1">
    <location>
        <begin position="76"/>
        <end position="104"/>
    </location>
</feature>
<dbReference type="Proteomes" id="UP001165083">
    <property type="component" value="Unassembled WGS sequence"/>
</dbReference>
<accession>A0A9W6WW81</accession>
<evidence type="ECO:0000313" key="3">
    <source>
        <dbReference type="Proteomes" id="UP001165083"/>
    </source>
</evidence>
<name>A0A9W6WW81_9STRA</name>
<dbReference type="EMBL" id="BSXW01000362">
    <property type="protein sequence ID" value="GMF20018.1"/>
    <property type="molecule type" value="Genomic_DNA"/>
</dbReference>
<comment type="caution">
    <text evidence="2">The sequence shown here is derived from an EMBL/GenBank/DDBJ whole genome shotgun (WGS) entry which is preliminary data.</text>
</comment>
<proteinExistence type="predicted"/>
<keyword evidence="3" id="KW-1185">Reference proteome</keyword>
<gene>
    <name evidence="2" type="ORF">Plil01_000772800</name>
</gene>
<evidence type="ECO:0000313" key="2">
    <source>
        <dbReference type="EMBL" id="GMF20018.1"/>
    </source>
</evidence>
<sequence length="104" mass="12770">MELRTQREQQNMQQVEMTNVKVSAEAEHWKLVSKQREEQLAALQVQVETMRQEKQTQETRYQAKLKRMEEQVQHQMEQLQRESENYRAEHTRLLTDREKTHFDK</sequence>
<dbReference type="AlphaFoldDB" id="A0A9W6WW81"/>
<protein>
    <submittedName>
        <fullName evidence="2">Unnamed protein product</fullName>
    </submittedName>
</protein>
<dbReference type="OrthoDB" id="165879at2759"/>
<reference evidence="2" key="1">
    <citation type="submission" date="2023-04" db="EMBL/GenBank/DDBJ databases">
        <title>Phytophthora lilii NBRC 32176.</title>
        <authorList>
            <person name="Ichikawa N."/>
            <person name="Sato H."/>
            <person name="Tonouchi N."/>
        </authorList>
    </citation>
    <scope>NUCLEOTIDE SEQUENCE</scope>
    <source>
        <strain evidence="2">NBRC 32176</strain>
    </source>
</reference>